<dbReference type="Pfam" id="PF01638">
    <property type="entry name" value="HxlR"/>
    <property type="match status" value="1"/>
</dbReference>
<dbReference type="Gene3D" id="1.10.10.10">
    <property type="entry name" value="Winged helix-like DNA-binding domain superfamily/Winged helix DNA-binding domain"/>
    <property type="match status" value="1"/>
</dbReference>
<dbReference type="PROSITE" id="PS51118">
    <property type="entry name" value="HTH_HXLR"/>
    <property type="match status" value="1"/>
</dbReference>
<proteinExistence type="predicted"/>
<evidence type="ECO:0000313" key="7">
    <source>
        <dbReference type="Proteomes" id="UP000465302"/>
    </source>
</evidence>
<name>A0A7I9W8M6_MYCAG</name>
<dbReference type="GO" id="GO:0003677">
    <property type="term" value="F:DNA binding"/>
    <property type="evidence" value="ECO:0007669"/>
    <property type="project" value="UniProtKB-KW"/>
</dbReference>
<dbReference type="PANTHER" id="PTHR33204:SF18">
    <property type="entry name" value="TRANSCRIPTIONAL REGULATORY PROTEIN"/>
    <property type="match status" value="1"/>
</dbReference>
<feature type="region of interest" description="Disordered" evidence="4">
    <location>
        <begin position="146"/>
        <end position="171"/>
    </location>
</feature>
<dbReference type="RefSeq" id="WP_207767317.1">
    <property type="nucleotide sequence ID" value="NZ_BLKS01000001.1"/>
</dbReference>
<dbReference type="EMBL" id="BLKS01000001">
    <property type="protein sequence ID" value="GFG53759.1"/>
    <property type="molecule type" value="Genomic_DNA"/>
</dbReference>
<keyword evidence="3" id="KW-0804">Transcription</keyword>
<evidence type="ECO:0000256" key="2">
    <source>
        <dbReference type="ARBA" id="ARBA00023125"/>
    </source>
</evidence>
<evidence type="ECO:0000259" key="5">
    <source>
        <dbReference type="PROSITE" id="PS51118"/>
    </source>
</evidence>
<feature type="domain" description="HTH hxlR-type" evidence="5">
    <location>
        <begin position="10"/>
        <end position="107"/>
    </location>
</feature>
<accession>A0A7I9W8M6</accession>
<sequence length="171" mass="19215">MMDLGEFRIDSVAAALGEVGDRWTFLVLRESFFGVTRFADFQRNLGVARNILSDRLGKLVDNAILLRRPYSQNPPRDEYRLTEKGLDLYGVIVALMNWADRWIVDQPPLTLTHVTDGGAVEQSLRCAQCGEHLTVRDISYHYTDPTASRAETLPKSTHRSEATRPASPANP</sequence>
<evidence type="ECO:0000313" key="6">
    <source>
        <dbReference type="EMBL" id="GFG53759.1"/>
    </source>
</evidence>
<organism evidence="6 7">
    <name type="scientific">Mycolicibacterium agri</name>
    <name type="common">Mycobacterium agri</name>
    <dbReference type="NCBI Taxonomy" id="36811"/>
    <lineage>
        <taxon>Bacteria</taxon>
        <taxon>Bacillati</taxon>
        <taxon>Actinomycetota</taxon>
        <taxon>Actinomycetes</taxon>
        <taxon>Mycobacteriales</taxon>
        <taxon>Mycobacteriaceae</taxon>
        <taxon>Mycolicibacterium</taxon>
    </lineage>
</organism>
<protein>
    <submittedName>
        <fullName evidence="6">Transcriptional regulator</fullName>
    </submittedName>
</protein>
<gene>
    <name evidence="6" type="ORF">MAGR_52000</name>
</gene>
<dbReference type="PANTHER" id="PTHR33204">
    <property type="entry name" value="TRANSCRIPTIONAL REGULATOR, MARR FAMILY"/>
    <property type="match status" value="1"/>
</dbReference>
<dbReference type="SUPFAM" id="SSF46785">
    <property type="entry name" value="Winged helix' DNA-binding domain"/>
    <property type="match status" value="1"/>
</dbReference>
<comment type="caution">
    <text evidence="6">The sequence shown here is derived from an EMBL/GenBank/DDBJ whole genome shotgun (WGS) entry which is preliminary data.</text>
</comment>
<evidence type="ECO:0000256" key="1">
    <source>
        <dbReference type="ARBA" id="ARBA00023015"/>
    </source>
</evidence>
<dbReference type="InterPro" id="IPR036388">
    <property type="entry name" value="WH-like_DNA-bd_sf"/>
</dbReference>
<reference evidence="6 7" key="1">
    <citation type="journal article" date="2019" name="Emerg. Microbes Infect.">
        <title>Comprehensive subspecies identification of 175 nontuberculous mycobacteria species based on 7547 genomic profiles.</title>
        <authorList>
            <person name="Matsumoto Y."/>
            <person name="Kinjo T."/>
            <person name="Motooka D."/>
            <person name="Nabeya D."/>
            <person name="Jung N."/>
            <person name="Uechi K."/>
            <person name="Horii T."/>
            <person name="Iida T."/>
            <person name="Fujita J."/>
            <person name="Nakamura S."/>
        </authorList>
    </citation>
    <scope>NUCLEOTIDE SEQUENCE [LARGE SCALE GENOMIC DNA]</scope>
    <source>
        <strain evidence="6 7">JCM 6377</strain>
    </source>
</reference>
<dbReference type="Proteomes" id="UP000465302">
    <property type="component" value="Unassembled WGS sequence"/>
</dbReference>
<dbReference type="InterPro" id="IPR002577">
    <property type="entry name" value="HTH_HxlR"/>
</dbReference>
<keyword evidence="1" id="KW-0805">Transcription regulation</keyword>
<evidence type="ECO:0000256" key="4">
    <source>
        <dbReference type="SAM" id="MobiDB-lite"/>
    </source>
</evidence>
<dbReference type="InterPro" id="IPR036390">
    <property type="entry name" value="WH_DNA-bd_sf"/>
</dbReference>
<dbReference type="AlphaFoldDB" id="A0A7I9W8M6"/>
<keyword evidence="2" id="KW-0238">DNA-binding</keyword>
<evidence type="ECO:0000256" key="3">
    <source>
        <dbReference type="ARBA" id="ARBA00023163"/>
    </source>
</evidence>